<dbReference type="RefSeq" id="WP_137119126.1">
    <property type="nucleotide sequence ID" value="NZ_CP032328.1"/>
</dbReference>
<keyword evidence="3" id="KW-0614">Plasmid</keyword>
<feature type="compositionally biased region" description="Basic and acidic residues" evidence="1">
    <location>
        <begin position="27"/>
        <end position="36"/>
    </location>
</feature>
<evidence type="ECO:0000313" key="4">
    <source>
        <dbReference type="Proteomes" id="UP000298595"/>
    </source>
</evidence>
<evidence type="ECO:0000313" key="2">
    <source>
        <dbReference type="EMBL" id="QCO00434.1"/>
    </source>
</evidence>
<dbReference type="Proteomes" id="UP000298595">
    <property type="component" value="Plasmid p7"/>
</dbReference>
<gene>
    <name evidence="2" type="ORF">D3093_34845</name>
    <name evidence="3" type="ORF">D3093_35700</name>
</gene>
<sequence>MCGNFALGGQIIDASIVEVYRQRLTREEKRQIRDGEDPPWPPDKAHQKDTQARWTVRRGRGKAKLGPTFDGSEARLVEELLIPAFGDKSHITIDC</sequence>
<organism evidence="3 4">
    <name type="scientific">Azospirillum argentinense</name>
    <dbReference type="NCBI Taxonomy" id="2970906"/>
    <lineage>
        <taxon>Bacteria</taxon>
        <taxon>Pseudomonadati</taxon>
        <taxon>Pseudomonadota</taxon>
        <taxon>Alphaproteobacteria</taxon>
        <taxon>Rhodospirillales</taxon>
        <taxon>Azospirillaceae</taxon>
        <taxon>Azospirillum</taxon>
    </lineage>
</organism>
<reference evidence="3 4" key="1">
    <citation type="submission" date="2018-09" db="EMBL/GenBank/DDBJ databases">
        <title>Whole genome based analysis of evolution and adaptive divergence in Indian and Brazilian strains of Azospirillum brasilense.</title>
        <authorList>
            <person name="Singh C."/>
            <person name="Tripathi A.K."/>
        </authorList>
    </citation>
    <scope>NUCLEOTIDE SEQUENCE [LARGE SCALE GENOMIC DNA]</scope>
    <source>
        <strain evidence="3 4">MTCC4035</strain>
        <plasmid evidence="3 4">p7</plasmid>
    </source>
</reference>
<evidence type="ECO:0000256" key="1">
    <source>
        <dbReference type="SAM" id="MobiDB-lite"/>
    </source>
</evidence>
<evidence type="ECO:0000313" key="3">
    <source>
        <dbReference type="EMBL" id="QCO00589.1"/>
    </source>
</evidence>
<protein>
    <submittedName>
        <fullName evidence="3">Uncharacterized protein</fullName>
    </submittedName>
</protein>
<dbReference type="EMBL" id="CP032328">
    <property type="protein sequence ID" value="QCO00434.1"/>
    <property type="molecule type" value="Genomic_DNA"/>
</dbReference>
<proteinExistence type="predicted"/>
<dbReference type="AlphaFoldDB" id="A0A4D8PXN4"/>
<dbReference type="KEGG" id="aare:D3093_34845"/>
<accession>A0A4D8PPK1</accession>
<geneLocation type="plasmid" evidence="3 4">
    <name>p7</name>
</geneLocation>
<accession>A0A4D8PXN4</accession>
<feature type="region of interest" description="Disordered" evidence="1">
    <location>
        <begin position="27"/>
        <end position="58"/>
    </location>
</feature>
<dbReference type="EMBL" id="CP032328">
    <property type="protein sequence ID" value="QCO00589.1"/>
    <property type="molecule type" value="Genomic_DNA"/>
</dbReference>
<dbReference type="KEGG" id="aare:D3093_35700"/>
<name>A0A4D8PXN4_9PROT</name>